<feature type="transmembrane region" description="Helical" evidence="2">
    <location>
        <begin position="35"/>
        <end position="56"/>
    </location>
</feature>
<evidence type="ECO:0000256" key="1">
    <source>
        <dbReference type="SAM" id="MobiDB-lite"/>
    </source>
</evidence>
<sequence length="129" mass="13804">MNPTSAGMGPAARAVITTHEAAMARYRRWTFATRAITIALIVAAVLPFVAMVVVVSGLGTPTLLNFVPVGLLVSWLLRKDEILTLLGRPGYPQFPATTLALAQDSDARAANPQPFGSLPPGPRFPPRNW</sequence>
<dbReference type="EMBL" id="FMYH01000002">
    <property type="protein sequence ID" value="SDC22267.1"/>
    <property type="molecule type" value="Genomic_DNA"/>
</dbReference>
<feature type="region of interest" description="Disordered" evidence="1">
    <location>
        <begin position="106"/>
        <end position="129"/>
    </location>
</feature>
<keyword evidence="2" id="KW-0472">Membrane</keyword>
<feature type="compositionally biased region" description="Pro residues" evidence="1">
    <location>
        <begin position="117"/>
        <end position="129"/>
    </location>
</feature>
<organism evidence="3 4">
    <name type="scientific">Sanguibacter gelidistatuariae</name>
    <dbReference type="NCBI Taxonomy" id="1814289"/>
    <lineage>
        <taxon>Bacteria</taxon>
        <taxon>Bacillati</taxon>
        <taxon>Actinomycetota</taxon>
        <taxon>Actinomycetes</taxon>
        <taxon>Micrococcales</taxon>
        <taxon>Sanguibacteraceae</taxon>
        <taxon>Sanguibacter</taxon>
    </lineage>
</organism>
<dbReference type="STRING" id="1814289.SAMN05216410_1417"/>
<dbReference type="Proteomes" id="UP000199039">
    <property type="component" value="Unassembled WGS sequence"/>
</dbReference>
<dbReference type="OrthoDB" id="9842980at2"/>
<keyword evidence="2" id="KW-0812">Transmembrane</keyword>
<accession>A0A1G6JU88</accession>
<evidence type="ECO:0000256" key="2">
    <source>
        <dbReference type="SAM" id="Phobius"/>
    </source>
</evidence>
<proteinExistence type="predicted"/>
<protein>
    <submittedName>
        <fullName evidence="3">Uncharacterized protein</fullName>
    </submittedName>
</protein>
<evidence type="ECO:0000313" key="3">
    <source>
        <dbReference type="EMBL" id="SDC22267.1"/>
    </source>
</evidence>
<dbReference type="RefSeq" id="WP_139185754.1">
    <property type="nucleotide sequence ID" value="NZ_FMYH01000002.1"/>
</dbReference>
<keyword evidence="4" id="KW-1185">Reference proteome</keyword>
<name>A0A1G6JU88_9MICO</name>
<feature type="transmembrane region" description="Helical" evidence="2">
    <location>
        <begin position="62"/>
        <end position="78"/>
    </location>
</feature>
<keyword evidence="2" id="KW-1133">Transmembrane helix</keyword>
<gene>
    <name evidence="3" type="ORF">SAMN05216410_1417</name>
</gene>
<evidence type="ECO:0000313" key="4">
    <source>
        <dbReference type="Proteomes" id="UP000199039"/>
    </source>
</evidence>
<reference evidence="3 4" key="1">
    <citation type="submission" date="2016-09" db="EMBL/GenBank/DDBJ databases">
        <authorList>
            <person name="Capua I."/>
            <person name="De Benedictis P."/>
            <person name="Joannis T."/>
            <person name="Lombin L.H."/>
            <person name="Cattoli G."/>
        </authorList>
    </citation>
    <scope>NUCLEOTIDE SEQUENCE [LARGE SCALE GENOMIC DNA]</scope>
    <source>
        <strain evidence="3 4">ISLP-3</strain>
    </source>
</reference>
<dbReference type="AlphaFoldDB" id="A0A1G6JU88"/>